<evidence type="ECO:0000313" key="4">
    <source>
        <dbReference type="Proteomes" id="UP000467840"/>
    </source>
</evidence>
<keyword evidence="4" id="KW-1185">Reference proteome</keyword>
<keyword evidence="2" id="KW-0812">Transmembrane</keyword>
<sequence length="180" mass="19647">MDHLVIRRSNSIVDLEIGGSSSEDNVVKGLGSSGEKAKRLDRLRSESPSTIGMTRGGDGSSSSEDTLSSIENLEIVVCEKGDMAKISAENGLVKEKRKKRSAKPPLPPKGPSLHVAADMKLLREMSELTRLKHARVKRMKALKKKRTEKGSCSNSNIFSMVVTIVFFYVTIFQGLLGSRA</sequence>
<accession>A0A6A6NFV9</accession>
<dbReference type="Proteomes" id="UP000467840">
    <property type="component" value="Chromosome 5"/>
</dbReference>
<evidence type="ECO:0000256" key="1">
    <source>
        <dbReference type="SAM" id="MobiDB-lite"/>
    </source>
</evidence>
<gene>
    <name evidence="3" type="ORF">GH714_006278</name>
</gene>
<organism evidence="3 4">
    <name type="scientific">Hevea brasiliensis</name>
    <name type="common">Para rubber tree</name>
    <name type="synonym">Siphonia brasiliensis</name>
    <dbReference type="NCBI Taxonomy" id="3981"/>
    <lineage>
        <taxon>Eukaryota</taxon>
        <taxon>Viridiplantae</taxon>
        <taxon>Streptophyta</taxon>
        <taxon>Embryophyta</taxon>
        <taxon>Tracheophyta</taxon>
        <taxon>Spermatophyta</taxon>
        <taxon>Magnoliopsida</taxon>
        <taxon>eudicotyledons</taxon>
        <taxon>Gunneridae</taxon>
        <taxon>Pentapetalae</taxon>
        <taxon>rosids</taxon>
        <taxon>fabids</taxon>
        <taxon>Malpighiales</taxon>
        <taxon>Euphorbiaceae</taxon>
        <taxon>Crotonoideae</taxon>
        <taxon>Micrandreae</taxon>
        <taxon>Hevea</taxon>
    </lineage>
</organism>
<comment type="caution">
    <text evidence="3">The sequence shown here is derived from an EMBL/GenBank/DDBJ whole genome shotgun (WGS) entry which is preliminary data.</text>
</comment>
<keyword evidence="2" id="KW-0472">Membrane</keyword>
<dbReference type="PANTHER" id="PTHR34188">
    <property type="entry name" value="OS01G0299500 PROTEIN"/>
    <property type="match status" value="1"/>
</dbReference>
<dbReference type="AlphaFoldDB" id="A0A6A6NFV9"/>
<evidence type="ECO:0000256" key="2">
    <source>
        <dbReference type="SAM" id="Phobius"/>
    </source>
</evidence>
<reference evidence="3 4" key="1">
    <citation type="journal article" date="2020" name="Mol. Plant">
        <title>The Chromosome-Based Rubber Tree Genome Provides New Insights into Spurge Genome Evolution and Rubber Biosynthesis.</title>
        <authorList>
            <person name="Liu J."/>
            <person name="Shi C."/>
            <person name="Shi C.C."/>
            <person name="Li W."/>
            <person name="Zhang Q.J."/>
            <person name="Zhang Y."/>
            <person name="Li K."/>
            <person name="Lu H.F."/>
            <person name="Shi C."/>
            <person name="Zhu S.T."/>
            <person name="Xiao Z.Y."/>
            <person name="Nan H."/>
            <person name="Yue Y."/>
            <person name="Zhu X.G."/>
            <person name="Wu Y."/>
            <person name="Hong X.N."/>
            <person name="Fan G.Y."/>
            <person name="Tong Y."/>
            <person name="Zhang D."/>
            <person name="Mao C.L."/>
            <person name="Liu Y.L."/>
            <person name="Hao S.J."/>
            <person name="Liu W.Q."/>
            <person name="Lv M.Q."/>
            <person name="Zhang H.B."/>
            <person name="Liu Y."/>
            <person name="Hu-Tang G.R."/>
            <person name="Wang J.P."/>
            <person name="Wang J.H."/>
            <person name="Sun Y.H."/>
            <person name="Ni S.B."/>
            <person name="Chen W.B."/>
            <person name="Zhang X.C."/>
            <person name="Jiao Y.N."/>
            <person name="Eichler E.E."/>
            <person name="Li G.H."/>
            <person name="Liu X."/>
            <person name="Gao L.Z."/>
        </authorList>
    </citation>
    <scope>NUCLEOTIDE SEQUENCE [LARGE SCALE GENOMIC DNA]</scope>
    <source>
        <strain evidence="4">cv. GT1</strain>
        <tissue evidence="3">Leaf</tissue>
    </source>
</reference>
<name>A0A6A6NFV9_HEVBR</name>
<protein>
    <submittedName>
        <fullName evidence="3">Uncharacterized protein</fullName>
    </submittedName>
</protein>
<feature type="region of interest" description="Disordered" evidence="1">
    <location>
        <begin position="23"/>
        <end position="67"/>
    </location>
</feature>
<keyword evidence="2" id="KW-1133">Transmembrane helix</keyword>
<evidence type="ECO:0000313" key="3">
    <source>
        <dbReference type="EMBL" id="KAF2324026.1"/>
    </source>
</evidence>
<dbReference type="PANTHER" id="PTHR34188:SF14">
    <property type="entry name" value="BZIP DOMAIN-CONTAINING PROTEIN"/>
    <property type="match status" value="1"/>
</dbReference>
<feature type="region of interest" description="Disordered" evidence="1">
    <location>
        <begin position="93"/>
        <end position="113"/>
    </location>
</feature>
<proteinExistence type="predicted"/>
<feature type="compositionally biased region" description="Basic and acidic residues" evidence="1">
    <location>
        <begin position="35"/>
        <end position="45"/>
    </location>
</feature>
<feature type="transmembrane region" description="Helical" evidence="2">
    <location>
        <begin position="157"/>
        <end position="176"/>
    </location>
</feature>
<dbReference type="EMBL" id="JAAGAX010000001">
    <property type="protein sequence ID" value="KAF2324026.1"/>
    <property type="molecule type" value="Genomic_DNA"/>
</dbReference>